<protein>
    <submittedName>
        <fullName evidence="1">Uncharacterized protein</fullName>
    </submittedName>
</protein>
<keyword evidence="2" id="KW-1185">Reference proteome</keyword>
<evidence type="ECO:0000313" key="1">
    <source>
        <dbReference type="EMBL" id="PAV19223.1"/>
    </source>
</evidence>
<dbReference type="InParanoid" id="A0A286UHY1"/>
<dbReference type="AlphaFoldDB" id="A0A286UHY1"/>
<evidence type="ECO:0000313" key="2">
    <source>
        <dbReference type="Proteomes" id="UP000217199"/>
    </source>
</evidence>
<reference evidence="1 2" key="1">
    <citation type="journal article" date="2017" name="Mol. Ecol.">
        <title>Comparative and population genomic landscape of Phellinus noxius: A hypervariable fungus causing root rot in trees.</title>
        <authorList>
            <person name="Chung C.L."/>
            <person name="Lee T.J."/>
            <person name="Akiba M."/>
            <person name="Lee H.H."/>
            <person name="Kuo T.H."/>
            <person name="Liu D."/>
            <person name="Ke H.M."/>
            <person name="Yokoi T."/>
            <person name="Roa M.B."/>
            <person name="Lu M.J."/>
            <person name="Chang Y.Y."/>
            <person name="Ann P.J."/>
            <person name="Tsai J.N."/>
            <person name="Chen C.Y."/>
            <person name="Tzean S.S."/>
            <person name="Ota Y."/>
            <person name="Hattori T."/>
            <person name="Sahashi N."/>
            <person name="Liou R.F."/>
            <person name="Kikuchi T."/>
            <person name="Tsai I.J."/>
        </authorList>
    </citation>
    <scope>NUCLEOTIDE SEQUENCE [LARGE SCALE GENOMIC DNA]</scope>
    <source>
        <strain evidence="1 2">FFPRI411160</strain>
    </source>
</reference>
<proteinExistence type="predicted"/>
<organism evidence="1 2">
    <name type="scientific">Pyrrhoderma noxium</name>
    <dbReference type="NCBI Taxonomy" id="2282107"/>
    <lineage>
        <taxon>Eukaryota</taxon>
        <taxon>Fungi</taxon>
        <taxon>Dikarya</taxon>
        <taxon>Basidiomycota</taxon>
        <taxon>Agaricomycotina</taxon>
        <taxon>Agaricomycetes</taxon>
        <taxon>Hymenochaetales</taxon>
        <taxon>Hymenochaetaceae</taxon>
        <taxon>Pyrrhoderma</taxon>
    </lineage>
</organism>
<name>A0A286UHY1_9AGAM</name>
<accession>A0A286UHY1</accession>
<gene>
    <name evidence="1" type="ORF">PNOK_0415600</name>
</gene>
<comment type="caution">
    <text evidence="1">The sequence shown here is derived from an EMBL/GenBank/DDBJ whole genome shotgun (WGS) entry which is preliminary data.</text>
</comment>
<sequence>MGSIDKSICNLGAKNKVQLYCTKRCKFRLTSITRITETSISVPTSQARGHSHCPFLYGPPASDRIWKLYIWHL</sequence>
<dbReference type="Proteomes" id="UP000217199">
    <property type="component" value="Unassembled WGS sequence"/>
</dbReference>
<dbReference type="EMBL" id="NBII01000004">
    <property type="protein sequence ID" value="PAV19223.1"/>
    <property type="molecule type" value="Genomic_DNA"/>
</dbReference>